<feature type="region of interest" description="Disordered" evidence="1">
    <location>
        <begin position="76"/>
        <end position="166"/>
    </location>
</feature>
<organism evidence="2 3">
    <name type="scientific">Thalassotalea insulae</name>
    <dbReference type="NCBI Taxonomy" id="2056778"/>
    <lineage>
        <taxon>Bacteria</taxon>
        <taxon>Pseudomonadati</taxon>
        <taxon>Pseudomonadota</taxon>
        <taxon>Gammaproteobacteria</taxon>
        <taxon>Alteromonadales</taxon>
        <taxon>Colwelliaceae</taxon>
        <taxon>Thalassotalea</taxon>
    </lineage>
</organism>
<feature type="compositionally biased region" description="Basic and acidic residues" evidence="1">
    <location>
        <begin position="113"/>
        <end position="130"/>
    </location>
</feature>
<evidence type="ECO:0000313" key="3">
    <source>
        <dbReference type="Proteomes" id="UP001157186"/>
    </source>
</evidence>
<protein>
    <submittedName>
        <fullName evidence="2">Uncharacterized protein</fullName>
    </submittedName>
</protein>
<feature type="region of interest" description="Disordered" evidence="1">
    <location>
        <begin position="178"/>
        <end position="234"/>
    </location>
</feature>
<evidence type="ECO:0000313" key="2">
    <source>
        <dbReference type="EMBL" id="GLX80366.1"/>
    </source>
</evidence>
<dbReference type="EMBL" id="BSST01000001">
    <property type="protein sequence ID" value="GLX80366.1"/>
    <property type="molecule type" value="Genomic_DNA"/>
</dbReference>
<reference evidence="2 3" key="1">
    <citation type="submission" date="2023-03" db="EMBL/GenBank/DDBJ databases">
        <title>Draft genome sequence of Thalassotalea insulae KCTC 62186T.</title>
        <authorList>
            <person name="Sawabe T."/>
        </authorList>
    </citation>
    <scope>NUCLEOTIDE SEQUENCE [LARGE SCALE GENOMIC DNA]</scope>
    <source>
        <strain evidence="2 3">KCTC 62186</strain>
    </source>
</reference>
<accession>A0ABQ6GWP6</accession>
<sequence>MFGHLFDEQVHAKRAARAKRKEAGDAFGNESFGLSGLFGESNENKESKQKKGARFQLGFSVASGNKLRLEAKLSFESELNGQADSEDKNNSRGSKSKVHYSFNDEGELQAKQIDTHEHEGDTIKHTRDLKNGSSSREMSRDKPSTAGVFSFSESHSAGTKTTTINFGKDKQFGSAAELHKAMAAATKESQQKFDSHASSHRSDSSKHSSTQQHNNPKQTSSQAHSASTDHNEHK</sequence>
<feature type="region of interest" description="Disordered" evidence="1">
    <location>
        <begin position="13"/>
        <end position="55"/>
    </location>
</feature>
<keyword evidence="3" id="KW-1185">Reference proteome</keyword>
<dbReference type="Proteomes" id="UP001157186">
    <property type="component" value="Unassembled WGS sequence"/>
</dbReference>
<comment type="caution">
    <text evidence="2">The sequence shown here is derived from an EMBL/GenBank/DDBJ whole genome shotgun (WGS) entry which is preliminary data.</text>
</comment>
<gene>
    <name evidence="2" type="ORF">tinsulaeT_37060</name>
</gene>
<name>A0ABQ6GWP6_9GAMM</name>
<proteinExistence type="predicted"/>
<evidence type="ECO:0000256" key="1">
    <source>
        <dbReference type="SAM" id="MobiDB-lite"/>
    </source>
</evidence>
<feature type="compositionally biased region" description="Basic and acidic residues" evidence="1">
    <location>
        <begin position="189"/>
        <end position="206"/>
    </location>
</feature>
<feature type="compositionally biased region" description="Polar residues" evidence="1">
    <location>
        <begin position="210"/>
        <end position="226"/>
    </location>
</feature>
<feature type="compositionally biased region" description="Polar residues" evidence="1">
    <location>
        <begin position="151"/>
        <end position="165"/>
    </location>
</feature>